<dbReference type="InterPro" id="IPR011047">
    <property type="entry name" value="Quinoprotein_ADH-like_sf"/>
</dbReference>
<dbReference type="InterPro" id="IPR056534">
    <property type="entry name" value="Beta-prop_NWD2_C"/>
</dbReference>
<accession>A0A336MEJ1</accession>
<feature type="domain" description="NWD1/2-like winged helix-turn-helix" evidence="7">
    <location>
        <begin position="611"/>
        <end position="723"/>
    </location>
</feature>
<proteinExistence type="predicted"/>
<dbReference type="Pfam" id="PF05729">
    <property type="entry name" value="NACHT"/>
    <property type="match status" value="1"/>
</dbReference>
<dbReference type="InterPro" id="IPR057588">
    <property type="entry name" value="NWD1/2-like_WH"/>
</dbReference>
<dbReference type="Pfam" id="PF23586">
    <property type="entry name" value="Beta-prop_NWD2_C"/>
    <property type="match status" value="1"/>
</dbReference>
<evidence type="ECO:0000259" key="6">
    <source>
        <dbReference type="Pfam" id="PF23586"/>
    </source>
</evidence>
<dbReference type="SUPFAM" id="SSF101908">
    <property type="entry name" value="Putative isomerase YbhE"/>
    <property type="match status" value="1"/>
</dbReference>
<dbReference type="InterPro" id="IPR001680">
    <property type="entry name" value="WD40_rpt"/>
</dbReference>
<name>A0A336MEJ1_CULSO</name>
<dbReference type="Gene3D" id="2.130.10.10">
    <property type="entry name" value="YVTN repeat-like/Quinoprotein amine dehydrogenase"/>
    <property type="match status" value="2"/>
</dbReference>
<dbReference type="InterPro" id="IPR025139">
    <property type="entry name" value="DUF4062"/>
</dbReference>
<feature type="domain" description="NWD2 C-terminal beta-propeller" evidence="6">
    <location>
        <begin position="1288"/>
        <end position="1643"/>
    </location>
</feature>
<feature type="region of interest" description="Disordered" evidence="3">
    <location>
        <begin position="1689"/>
        <end position="1713"/>
    </location>
</feature>
<sequence>MDDRMVDMIFQGSLDPTLPPVSSKIVRIFTSSTFTDTTMERNTLMAKCYPRIKDYCREKHGLEFQVVDMRWGVRDEATDDHMTTELCMREIKNCQRLSMGPNFVVFLGQKYGYRPIPTYVLSSELKLITDELSAMGIDPILMDTWYKKDSNAVPPVSILQPVSSILVNFINKRVPKLQAEDQAVWWDTLGKMQKLFRKATASLYASGKMTKEEMHNYYMSVTEREVINGILNVKNTKNHTLGYIRYINNINLQNLKKASLYVDIINRSVDTEASKLLSDLRDVRVPAKIEPTNLQKYTIEWIGREGLDPETHEEYLAHFITHFYKNIVKLVDRAMRKEDSSAQGVIITEILQHLHACMNSVKVFYGREENLAHIKEYMLGESDKPMVLYGEGGCGKTSLLAKSASLTANEWFADAKPINIIRFLGTTPDSSALTPALISICQQISYNFMIPFDTIPDDLVPLTAHFKQMLTMATKQQPLLLFMDSVDQLCGSQDTNKLSWLPTRLPPYCKIVLSCAREDQNPVVSQEYHLLRRMIDNEENFIEVTALGEELAMNVIKKWMATACRDLTNYQWRLVSNAITKCSLPIFVKLVFAEICRWRSFTKPQDSHLASTVMDSIMMLFERIEKQHGRLLVFHALAYITAAKSGLSESELEDLISLDDRVLDDVYQYHLPPVRRIPPLLWTRIRNDLPNYLSEREADGVSVMNWYHRQFRDTAKERYFKNMNMAIYFHSMIADYYLGTWGGGNPKPFKFTEIQRHRFNLTDKEGIADRKVPIQPLVFYNKEGKVSRYNLRKFGELPFHFVRSRRFKDLYEHVLFNYDWLHAKLSSCPLQAVLADFEDASINVEDADCRRELLLVADALRLGGAILGVYPDMLAPQLIGRLLPEIGGNPNIKMLLAACDKSGPKHSALIPINHCLHTPGGPLKYSLEGHQFAVFGFCLTSDMRYMVSISTRFITFDLSTSDLTRDVNPGIEGIMQELILSPDNKWAAAYTNNSQTVLLNMLSSEFVVINNPFEKDEEVTGVYLLNQDLFVHTKQKWTRYDMRGTQVEQVEAPDVTPDWHILKMEFPNISEWFVIYWSGQISETRLRLDTKKDEWEIDPVRFHSAMVFNKSRTKFYCCPDEENYQVSEFTYTEKEENIAEWVRTTDFPRYENDIKEMLLQLKLDQTDRFLMATTGNGFVLWDLDTENSLGEGAMYLALPHGVRNISTKMMTSNSMMISSMHDYVVAGVRKNLYVWSIQTQQLMKVLDAHFGRIIQLEALTVGNWNSVITSSIDRSVKVWNINNIFEQVHVIDRHELQIDNLSLSRDGELAVTVTRGCVGVWEIHTGRLLSKLADSPLGAIVTHAEITPDSRYIISSETGKMLVWNRVTEQVLARDDQPGVQQISLLDNGEKFLTVSCPNINAALASNSASECNLKATAIVRHIPSGTIQYSFEYNVRVMPGIPFRCAVVSSDDAYIVVVTLDKTNKDCMSVYNAANGQNLHKITLKGCSIKEILSLVPMPHKPNYVAIIAHEKGAIMDIKTKKQVRSIPKWQGHCTKDGKYGLYAPSRGGLELLELRKGNTVKTFIPKVAEGVFTVICMFTEDDEYVLYYHSGKKTLRVFRVSDCEMISNYRMQAELTAIRSTADGKSIVLGTVDGCISVLAIADPQNKNNFDYLQKLPSRDPDWKKKLAKLKAAARFKAAARLAKMSLKYSENDENDNENGGDSGSGQNESN</sequence>
<dbReference type="OMA" id="QQISYNY"/>
<keyword evidence="1" id="KW-0853">WD repeat</keyword>
<evidence type="ECO:0000256" key="1">
    <source>
        <dbReference type="ARBA" id="ARBA00022574"/>
    </source>
</evidence>
<organism evidence="8">
    <name type="scientific">Culicoides sonorensis</name>
    <name type="common">Biting midge</name>
    <dbReference type="NCBI Taxonomy" id="179676"/>
    <lineage>
        <taxon>Eukaryota</taxon>
        <taxon>Metazoa</taxon>
        <taxon>Ecdysozoa</taxon>
        <taxon>Arthropoda</taxon>
        <taxon>Hexapoda</taxon>
        <taxon>Insecta</taxon>
        <taxon>Pterygota</taxon>
        <taxon>Neoptera</taxon>
        <taxon>Endopterygota</taxon>
        <taxon>Diptera</taxon>
        <taxon>Nematocera</taxon>
        <taxon>Chironomoidea</taxon>
        <taxon>Ceratopogonidae</taxon>
        <taxon>Ceratopogoninae</taxon>
        <taxon>Culicoides</taxon>
        <taxon>Monoculicoides</taxon>
    </lineage>
</organism>
<evidence type="ECO:0000259" key="4">
    <source>
        <dbReference type="Pfam" id="PF05729"/>
    </source>
</evidence>
<dbReference type="SUPFAM" id="SSF52540">
    <property type="entry name" value="P-loop containing nucleoside triphosphate hydrolases"/>
    <property type="match status" value="1"/>
</dbReference>
<feature type="domain" description="DUF4062" evidence="5">
    <location>
        <begin position="27"/>
        <end position="114"/>
    </location>
</feature>
<evidence type="ECO:0000256" key="3">
    <source>
        <dbReference type="SAM" id="MobiDB-lite"/>
    </source>
</evidence>
<feature type="domain" description="NACHT" evidence="4">
    <location>
        <begin position="385"/>
        <end position="561"/>
    </location>
</feature>
<keyword evidence="2" id="KW-0677">Repeat</keyword>
<dbReference type="InterPro" id="IPR007111">
    <property type="entry name" value="NACHT_NTPase"/>
</dbReference>
<evidence type="ECO:0000256" key="2">
    <source>
        <dbReference type="ARBA" id="ARBA00022737"/>
    </source>
</evidence>
<evidence type="ECO:0000259" key="5">
    <source>
        <dbReference type="Pfam" id="PF13271"/>
    </source>
</evidence>
<dbReference type="EMBL" id="UFQT01001083">
    <property type="protein sequence ID" value="SSX28802.1"/>
    <property type="molecule type" value="Genomic_DNA"/>
</dbReference>
<dbReference type="Gene3D" id="3.40.50.300">
    <property type="entry name" value="P-loop containing nucleotide triphosphate hydrolases"/>
    <property type="match status" value="1"/>
</dbReference>
<dbReference type="FunFam" id="2.130.10.10:FF:001000">
    <property type="entry name" value="Uncharacterized protein, isoform A"/>
    <property type="match status" value="1"/>
</dbReference>
<dbReference type="InterPro" id="IPR027417">
    <property type="entry name" value="P-loop_NTPase"/>
</dbReference>
<dbReference type="Pfam" id="PF13271">
    <property type="entry name" value="DUF4062"/>
    <property type="match status" value="1"/>
</dbReference>
<dbReference type="InterPro" id="IPR015943">
    <property type="entry name" value="WD40/YVTN_repeat-like_dom_sf"/>
</dbReference>
<dbReference type="SUPFAM" id="SSF50998">
    <property type="entry name" value="Quinoprotein alcohol dehydrogenase-like"/>
    <property type="match status" value="1"/>
</dbReference>
<dbReference type="PANTHER" id="PTHR19871:SF14">
    <property type="entry name" value="DUF4062 DOMAIN-CONTAINING PROTEIN"/>
    <property type="match status" value="1"/>
</dbReference>
<dbReference type="PANTHER" id="PTHR19871">
    <property type="entry name" value="BETA TRANSDUCIN-RELATED PROTEIN"/>
    <property type="match status" value="1"/>
</dbReference>
<dbReference type="SMART" id="SM00320">
    <property type="entry name" value="WD40"/>
    <property type="match status" value="4"/>
</dbReference>
<evidence type="ECO:0000313" key="8">
    <source>
        <dbReference type="EMBL" id="SSX28802.1"/>
    </source>
</evidence>
<evidence type="ECO:0000259" key="7">
    <source>
        <dbReference type="Pfam" id="PF25469"/>
    </source>
</evidence>
<dbReference type="InterPro" id="IPR052752">
    <property type="entry name" value="NACHT-WD_repeat"/>
</dbReference>
<dbReference type="Pfam" id="PF25469">
    <property type="entry name" value="WHD_NWD1"/>
    <property type="match status" value="1"/>
</dbReference>
<reference evidence="8" key="1">
    <citation type="submission" date="2018-07" db="EMBL/GenBank/DDBJ databases">
        <authorList>
            <person name="Quirk P.G."/>
            <person name="Krulwich T.A."/>
        </authorList>
    </citation>
    <scope>NUCLEOTIDE SEQUENCE</scope>
</reference>
<protein>
    <submittedName>
        <fullName evidence="8">CSON000497 protein</fullName>
    </submittedName>
</protein>
<gene>
    <name evidence="8" type="primary">CSON000497</name>
</gene>
<dbReference type="VEuPathDB" id="VectorBase:CSON000497"/>